<dbReference type="InterPro" id="IPR027417">
    <property type="entry name" value="P-loop_NTPase"/>
</dbReference>
<dbReference type="Pfam" id="PF23238">
    <property type="entry name" value="DUF7068"/>
    <property type="match status" value="1"/>
</dbReference>
<comment type="caution">
    <text evidence="2">The sequence shown here is derived from an EMBL/GenBank/DDBJ whole genome shotgun (WGS) entry which is preliminary data.</text>
</comment>
<dbReference type="InterPro" id="IPR029058">
    <property type="entry name" value="AB_hydrolase_fold"/>
</dbReference>
<name>A0A0F9XBZ7_TRIHA</name>
<dbReference type="OrthoDB" id="427518at2759"/>
<dbReference type="Gene3D" id="3.40.50.1820">
    <property type="entry name" value="alpha/beta hydrolase"/>
    <property type="match status" value="1"/>
</dbReference>
<dbReference type="InterPro" id="IPR055496">
    <property type="entry name" value="DUF7068"/>
</dbReference>
<organism evidence="2 3">
    <name type="scientific">Trichoderma harzianum</name>
    <name type="common">Hypocrea lixii</name>
    <dbReference type="NCBI Taxonomy" id="5544"/>
    <lineage>
        <taxon>Eukaryota</taxon>
        <taxon>Fungi</taxon>
        <taxon>Dikarya</taxon>
        <taxon>Ascomycota</taxon>
        <taxon>Pezizomycotina</taxon>
        <taxon>Sordariomycetes</taxon>
        <taxon>Hypocreomycetidae</taxon>
        <taxon>Hypocreales</taxon>
        <taxon>Hypocreaceae</taxon>
        <taxon>Trichoderma</taxon>
    </lineage>
</organism>
<dbReference type="Gene3D" id="1.25.10.10">
    <property type="entry name" value="Leucine-rich Repeat Variant"/>
    <property type="match status" value="3"/>
</dbReference>
<dbReference type="PROSITE" id="PS50837">
    <property type="entry name" value="NACHT"/>
    <property type="match status" value="1"/>
</dbReference>
<dbReference type="Pfam" id="PF05729">
    <property type="entry name" value="NACHT"/>
    <property type="match status" value="1"/>
</dbReference>
<dbReference type="Pfam" id="PF13646">
    <property type="entry name" value="HEAT_2"/>
    <property type="match status" value="2"/>
</dbReference>
<dbReference type="OMA" id="MTHENEE"/>
<gene>
    <name evidence="2" type="ORF">THAR02_05860</name>
</gene>
<dbReference type="SUPFAM" id="SSF53474">
    <property type="entry name" value="alpha/beta-Hydrolases"/>
    <property type="match status" value="1"/>
</dbReference>
<dbReference type="PANTHER" id="PTHR46312:SF2">
    <property type="entry name" value="NUCLEOTIDE-BINDING OLIGOMERIZATION DOMAIN-CONTAINING PROTEIN 2-LIKE"/>
    <property type="match status" value="1"/>
</dbReference>
<accession>A0A0F9XBZ7</accession>
<dbReference type="PANTHER" id="PTHR46312">
    <property type="entry name" value="NACHT DOMAIN-CONTAINING PROTEIN"/>
    <property type="match status" value="1"/>
</dbReference>
<dbReference type="Gene3D" id="3.40.50.300">
    <property type="entry name" value="P-loop containing nucleotide triphosphate hydrolases"/>
    <property type="match status" value="1"/>
</dbReference>
<dbReference type="Proteomes" id="UP000034112">
    <property type="component" value="Unassembled WGS sequence"/>
</dbReference>
<dbReference type="SUPFAM" id="SSF52540">
    <property type="entry name" value="P-loop containing nucleoside triphosphate hydrolases"/>
    <property type="match status" value="1"/>
</dbReference>
<evidence type="ECO:0000313" key="2">
    <source>
        <dbReference type="EMBL" id="KKP02025.1"/>
    </source>
</evidence>
<evidence type="ECO:0000313" key="3">
    <source>
        <dbReference type="Proteomes" id="UP000034112"/>
    </source>
</evidence>
<dbReference type="EMBL" id="JOKZ01000168">
    <property type="protein sequence ID" value="KKP02025.1"/>
    <property type="molecule type" value="Genomic_DNA"/>
</dbReference>
<protein>
    <submittedName>
        <fullName evidence="2">Peptidase C14</fullName>
    </submittedName>
</protein>
<evidence type="ECO:0000259" key="1">
    <source>
        <dbReference type="PROSITE" id="PS50837"/>
    </source>
</evidence>
<dbReference type="InterPro" id="IPR011989">
    <property type="entry name" value="ARM-like"/>
</dbReference>
<reference evidence="3" key="1">
    <citation type="journal article" date="2015" name="Genome Announc.">
        <title>Draft whole-genome sequence of the biocontrol agent Trichoderma harzianum T6776.</title>
        <authorList>
            <person name="Baroncelli R."/>
            <person name="Piaggeschi G."/>
            <person name="Fiorini L."/>
            <person name="Bertolini E."/>
            <person name="Zapparata A."/>
            <person name="Pe M.E."/>
            <person name="Sarrocco S."/>
            <person name="Vannacci G."/>
        </authorList>
    </citation>
    <scope>NUCLEOTIDE SEQUENCE [LARGE SCALE GENOMIC DNA]</scope>
    <source>
        <strain evidence="3">T6776</strain>
    </source>
</reference>
<proteinExistence type="predicted"/>
<dbReference type="InterPro" id="IPR007111">
    <property type="entry name" value="NACHT_NTPase"/>
</dbReference>
<dbReference type="SUPFAM" id="SSF48371">
    <property type="entry name" value="ARM repeat"/>
    <property type="match status" value="1"/>
</dbReference>
<feature type="domain" description="NACHT" evidence="1">
    <location>
        <begin position="406"/>
        <end position="537"/>
    </location>
</feature>
<dbReference type="InterPro" id="IPR016024">
    <property type="entry name" value="ARM-type_fold"/>
</dbReference>
<sequence length="1537" mass="176129">MAQQTRGVVLNQVNVNDARDGRPDVDIIAVHGLDTRSPDTWTWRSKDRNKPDVNWLVDRDMLPHKMKRVRIFTCNWPADLFQESDSIPWTVGEFARRLLAGIHNIRLPLAADGRDRDRPIVFIASCLGGIILMEALIMANNPQSDYISIRKATRGIIFLATPFRGTAFKDIASWADPLLKTWASLGNRSVTQLLESVKGSNFYLEELVRSFTRLCQDTSDPCKVHTFYETRGTVLPGKFLPSYFLTFFDQSKPLVNSASATLDIDSNPLPLERRHVMMNKFSGPDDLDYITVVGRLEALLQLVRDRPPRQADIWIHHKHYTADRLQIERLSGDRLPMEQCYINLVIVARPGEKAYKPTSAQSFPFSLLARQKAEAADDISERKSRVDLSTLFNAREDEDGGVINPRRVFIRGSAGVGKTTLCKKIVHEFYRGTWSDWNKIFDRILWVPLRNLKLKERTRPGYNYECLFSDEYFSLPESKPELAQELSKALVADNSRTLFLLDGLDEVSQYLRGEDAMSLFLEDLLKQANVIITSRPSINFQTKIDLELETIGFDPKQVKEYLYADPDTKPKVNEIETFLRDHWLLQSLVRIPIQLDALCYAWNDISAGVSLDTMTDIYHAIEQRLWRKDIVRLERISGMVQSPLPTEINNRIKSEAEILQFLAFSGMYSDVIYFTAAHRDKIVQVFSSVGLLLDETLGRLSFLRTSDSSSKIKDRSYHFLHLTFQEYFAAKYFVQSWTNREDLCILELDNHQKRANVIKVDPNSFLRERKYDARFDIFWRFVAGLLHTEYDEDQLCRFFLTIEDQPRDLLGPVHQRLTMHCLSEVVPSDEMRFFSPLRKELEDQLSRWLEFECNFRKTSRLASEIEFPERSLNSVLLRASEDVKIKVIKSLDKRSKLPQGTIELITDWLKGNPSRLLTSTTLTMLWSHNYLPPQSLEVVVKWLYDDNYEIARKAATLLEIQRTLPEYIYIAIIAQIENQQRSAYRELLFTAIKYKLPRNILETLAAQLEDQDPLVRRKALAKLGGLLPEDIQKAVAAQLKDQDPEIRLFALRALRSPKSPPDHIQVAIAAHLQDQDKNIQNEACRILKHLPVYSKNCPQAIATWLVTQDEDIKKVRSLRSNKRLALSDAVAAHLENENPDHQFTAMQLLRAEDELSDDTLDAVAAQLQNPDEDIKDIAIPILSRYTYTFPEQSTIPRDLFKIASEQLESQDSDVKIQAIRTLSVLRCQQGIPGEILYKLAMKCKDEDKDVREAILKLFPQYLVPDAILDFIVSQFKDQDPDIRYYTLSALTDHPGLSTYILNQIAEQLEDQDDHVRSMAASTLGNQSELSHELLKALALRLEDKNANVRSSATEALCHRSLPEDIIEAIAGRLKDKSRSVQRMALRALQTQLTLPARILEAVTQKINLEDEYVIREAVRVPGIHSALPENAVQAITAWLEHKDEDFKQIMLEALRKQPNLPTTILQTAASYRGLLARSFEAHVSCYVMDGISYIDMPGDLGKVRLEGQLNGFIDAVAETQKEIGIPPQLEHVHRYST</sequence>